<evidence type="ECO:0000313" key="5">
    <source>
        <dbReference type="Proteomes" id="UP000254866"/>
    </source>
</evidence>
<keyword evidence="3" id="KW-1133">Transmembrane helix</keyword>
<dbReference type="RefSeq" id="XP_031872757.1">
    <property type="nucleotide sequence ID" value="XM_032008703.1"/>
</dbReference>
<name>A0A370TX49_9HELO</name>
<keyword evidence="3" id="KW-0812">Transmembrane</keyword>
<sequence length="265" mass="30071">MGAIDEKYDSTLSRPLLDEEEGSDAPLSRSSRASLRISSFYRPYVFGSLQILLIAIYTVIFFYIKPTSSQNQTNSAQLSGFPPAQETLKYQPQVFLKHGNLVSPYAKPPSPTTSRAWAELMHGGNMRISQSEMDMYNATSVRLADGSGYLAKMGFYHELHCLFKMKTWLYPEHFYPNASSEWREEERDHLEHCIEWVRTAAICRGDTTLTLFEWVDGELETKYPIPHMCVNGEELLGWSRERIVDIDQEGALEGPDGKPSAFGHG</sequence>
<dbReference type="Proteomes" id="UP000254866">
    <property type="component" value="Unassembled WGS sequence"/>
</dbReference>
<evidence type="ECO:0000256" key="2">
    <source>
        <dbReference type="SAM" id="MobiDB-lite"/>
    </source>
</evidence>
<feature type="region of interest" description="Disordered" evidence="2">
    <location>
        <begin position="1"/>
        <end position="28"/>
    </location>
</feature>
<dbReference type="OrthoDB" id="3687641at2759"/>
<comment type="caution">
    <text evidence="4">The sequence shown here is derived from an EMBL/GenBank/DDBJ whole genome shotgun (WGS) entry which is preliminary data.</text>
</comment>
<dbReference type="PANTHER" id="PTHR33365">
    <property type="entry name" value="YALI0B05434P"/>
    <property type="match status" value="1"/>
</dbReference>
<evidence type="ECO:0000256" key="3">
    <source>
        <dbReference type="SAM" id="Phobius"/>
    </source>
</evidence>
<dbReference type="InterPro" id="IPR021765">
    <property type="entry name" value="UstYa-like"/>
</dbReference>
<protein>
    <recommendedName>
        <fullName evidence="6">Tat pathway signal sequence protein</fullName>
    </recommendedName>
</protein>
<dbReference type="GeneID" id="43592929"/>
<dbReference type="GO" id="GO:0043386">
    <property type="term" value="P:mycotoxin biosynthetic process"/>
    <property type="evidence" value="ECO:0007669"/>
    <property type="project" value="InterPro"/>
</dbReference>
<keyword evidence="5" id="KW-1185">Reference proteome</keyword>
<dbReference type="PANTHER" id="PTHR33365:SF7">
    <property type="entry name" value="TAT PATHWAY SIGNAL SEQUENCE"/>
    <property type="match status" value="1"/>
</dbReference>
<evidence type="ECO:0008006" key="6">
    <source>
        <dbReference type="Google" id="ProtNLM"/>
    </source>
</evidence>
<reference evidence="4 5" key="1">
    <citation type="journal article" date="2018" name="IMA Fungus">
        <title>IMA Genome-F 9: Draft genome sequence of Annulohypoxylon stygium, Aspergillus mulundensis, Berkeleyomyces basicola (syn. Thielaviopsis basicola), Ceratocystis smalleyi, two Cercospora beticola strains, Coleophoma cylindrospora, Fusarium fracticaudum, Phialophora cf. hyalina, and Morchella septimelata.</title>
        <authorList>
            <person name="Wingfield B.D."/>
            <person name="Bills G.F."/>
            <person name="Dong Y."/>
            <person name="Huang W."/>
            <person name="Nel W.J."/>
            <person name="Swalarsk-Parry B.S."/>
            <person name="Vaghefi N."/>
            <person name="Wilken P.M."/>
            <person name="An Z."/>
            <person name="de Beer Z.W."/>
            <person name="De Vos L."/>
            <person name="Chen L."/>
            <person name="Duong T.A."/>
            <person name="Gao Y."/>
            <person name="Hammerbacher A."/>
            <person name="Kikkert J.R."/>
            <person name="Li Y."/>
            <person name="Li H."/>
            <person name="Li K."/>
            <person name="Li Q."/>
            <person name="Liu X."/>
            <person name="Ma X."/>
            <person name="Naidoo K."/>
            <person name="Pethybridge S.J."/>
            <person name="Sun J."/>
            <person name="Steenkamp E.T."/>
            <person name="van der Nest M.A."/>
            <person name="van Wyk S."/>
            <person name="Wingfield M.J."/>
            <person name="Xiong C."/>
            <person name="Yue Q."/>
            <person name="Zhang X."/>
        </authorList>
    </citation>
    <scope>NUCLEOTIDE SEQUENCE [LARGE SCALE GENOMIC DNA]</scope>
    <source>
        <strain evidence="4 5">BP 5553</strain>
    </source>
</reference>
<feature type="transmembrane region" description="Helical" evidence="3">
    <location>
        <begin position="44"/>
        <end position="64"/>
    </location>
</feature>
<dbReference type="AlphaFoldDB" id="A0A370TX49"/>
<proteinExistence type="inferred from homology"/>
<gene>
    <name evidence="4" type="ORF">BP5553_00080</name>
</gene>
<evidence type="ECO:0000313" key="4">
    <source>
        <dbReference type="EMBL" id="RDL40101.1"/>
    </source>
</evidence>
<organism evidence="4 5">
    <name type="scientific">Venustampulla echinocandica</name>
    <dbReference type="NCBI Taxonomy" id="2656787"/>
    <lineage>
        <taxon>Eukaryota</taxon>
        <taxon>Fungi</taxon>
        <taxon>Dikarya</taxon>
        <taxon>Ascomycota</taxon>
        <taxon>Pezizomycotina</taxon>
        <taxon>Leotiomycetes</taxon>
        <taxon>Helotiales</taxon>
        <taxon>Pleuroascaceae</taxon>
        <taxon>Venustampulla</taxon>
    </lineage>
</organism>
<comment type="similarity">
    <text evidence="1">Belongs to the ustYa family.</text>
</comment>
<dbReference type="EMBL" id="NPIC01000001">
    <property type="protein sequence ID" value="RDL40101.1"/>
    <property type="molecule type" value="Genomic_DNA"/>
</dbReference>
<accession>A0A370TX49</accession>
<keyword evidence="3" id="KW-0472">Membrane</keyword>
<evidence type="ECO:0000256" key="1">
    <source>
        <dbReference type="ARBA" id="ARBA00035112"/>
    </source>
</evidence>
<dbReference type="Pfam" id="PF11807">
    <property type="entry name" value="UstYa"/>
    <property type="match status" value="1"/>
</dbReference>